<feature type="domain" description="DNA mismatch repair proteins mutS family" evidence="5">
    <location>
        <begin position="380"/>
        <end position="549"/>
    </location>
</feature>
<keyword evidence="3" id="KW-0238">DNA-binding</keyword>
<evidence type="ECO:0000259" key="5">
    <source>
        <dbReference type="SMART" id="SM00534"/>
    </source>
</evidence>
<dbReference type="SUPFAM" id="SSF52540">
    <property type="entry name" value="P-loop containing nucleoside triphosphate hydrolases"/>
    <property type="match status" value="1"/>
</dbReference>
<evidence type="ECO:0000256" key="1">
    <source>
        <dbReference type="ARBA" id="ARBA00022741"/>
    </source>
</evidence>
<dbReference type="GO" id="GO:0140664">
    <property type="term" value="F:ATP-dependent DNA damage sensor activity"/>
    <property type="evidence" value="ECO:0007669"/>
    <property type="project" value="InterPro"/>
</dbReference>
<reference evidence="6 7" key="1">
    <citation type="submission" date="2018-10" db="EMBL/GenBank/DDBJ databases">
        <title>Isolation from cow dung.</title>
        <authorList>
            <person name="Ling L."/>
        </authorList>
    </citation>
    <scope>NUCLEOTIDE SEQUENCE [LARGE SCALE GENOMIC DNA]</scope>
    <source>
        <strain evidence="6 7">NEAU-LL90</strain>
    </source>
</reference>
<dbReference type="InterPro" id="IPR045076">
    <property type="entry name" value="MutS"/>
</dbReference>
<name>A0A3M2L796_9NOCA</name>
<protein>
    <submittedName>
        <fullName evidence="6">DNA mismatch repair protein</fullName>
    </submittedName>
</protein>
<dbReference type="Proteomes" id="UP000279275">
    <property type="component" value="Unassembled WGS sequence"/>
</dbReference>
<gene>
    <name evidence="6" type="ORF">EBN03_10330</name>
</gene>
<keyword evidence="7" id="KW-1185">Reference proteome</keyword>
<feature type="region of interest" description="Disordered" evidence="4">
    <location>
        <begin position="20"/>
        <end position="49"/>
    </location>
</feature>
<dbReference type="InterPro" id="IPR000432">
    <property type="entry name" value="DNA_mismatch_repair_MutS_C"/>
</dbReference>
<dbReference type="PANTHER" id="PTHR11361:SF34">
    <property type="entry name" value="DNA MISMATCH REPAIR PROTEIN MSH1, MITOCHONDRIAL"/>
    <property type="match status" value="1"/>
</dbReference>
<dbReference type="SMART" id="SM00534">
    <property type="entry name" value="MUTSac"/>
    <property type="match status" value="1"/>
</dbReference>
<evidence type="ECO:0000256" key="2">
    <source>
        <dbReference type="ARBA" id="ARBA00022840"/>
    </source>
</evidence>
<dbReference type="Gene3D" id="3.40.50.300">
    <property type="entry name" value="P-loop containing nucleotide triphosphate hydrolases"/>
    <property type="match status" value="1"/>
</dbReference>
<evidence type="ECO:0000313" key="6">
    <source>
        <dbReference type="EMBL" id="RMI33509.1"/>
    </source>
</evidence>
<accession>A0A3M2L796</accession>
<dbReference type="GO" id="GO:0005524">
    <property type="term" value="F:ATP binding"/>
    <property type="evidence" value="ECO:0007669"/>
    <property type="project" value="UniProtKB-KW"/>
</dbReference>
<comment type="caution">
    <text evidence="6">The sequence shown here is derived from an EMBL/GenBank/DDBJ whole genome shotgun (WGS) entry which is preliminary data.</text>
</comment>
<dbReference type="PANTHER" id="PTHR11361">
    <property type="entry name" value="DNA MISMATCH REPAIR PROTEIN MUTS FAMILY MEMBER"/>
    <property type="match status" value="1"/>
</dbReference>
<keyword evidence="2" id="KW-0067">ATP-binding</keyword>
<dbReference type="GO" id="GO:0005829">
    <property type="term" value="C:cytosol"/>
    <property type="evidence" value="ECO:0007669"/>
    <property type="project" value="TreeGrafter"/>
</dbReference>
<keyword evidence="1" id="KW-0547">Nucleotide-binding</keyword>
<dbReference type="InterPro" id="IPR027417">
    <property type="entry name" value="P-loop_NTPase"/>
</dbReference>
<evidence type="ECO:0000256" key="3">
    <source>
        <dbReference type="ARBA" id="ARBA00023125"/>
    </source>
</evidence>
<proteinExistence type="predicted"/>
<sequence length="557" mass="60400">MPTSPHGWGTAHEAHLPWGRLHPESTRWQQVPDRRAGHDRRRRGLGRRVRSRCPMRRPRMMRFDLLAPAGPAATAPVAAAAETAADLGLDALYQAMAEQDPVVLEAVRAVLPLSLTDAAVIRYRQQVLADCLAHPDAIRELYEIACRATGIRRYTVGRSRRSNGMLRLALQPMTELIATLRTLREACDRHRARFDSAGLNELTGSLAAVLTDDYLHRVDTQLAALEFDHGLRFGATLGPGGTLTGLTLYDPPPPPARRRLGFDRARPQSFTAPETAEPGTDPLTQLKDRALTTVAATVSHAADRIQDFFTRLRDQLAFYIGCLTLHRRLTAAGVPVCLPVVHPAGAPRLNCTGLREPGLCLSTPDPANTVTGNDIDADGRSFLIVTGANNGGKSTFLRSVGYAQLMMQAGMFVTADHFEADVRAGVFTHFAAGEDRALTHGKLAEELARMSHLVDTLHPNSLLLCNESFAATGDRDATTIATDLFAALTTAGVKIVLVTHLTAYAHARHTLADPGDLFLRAARATDGHRSHRLTPGAPEPTAHATDLLRTVFPDGRG</sequence>
<organism evidence="6 7">
    <name type="scientific">Nocardia stercoris</name>
    <dbReference type="NCBI Taxonomy" id="2483361"/>
    <lineage>
        <taxon>Bacteria</taxon>
        <taxon>Bacillati</taxon>
        <taxon>Actinomycetota</taxon>
        <taxon>Actinomycetes</taxon>
        <taxon>Mycobacteriales</taxon>
        <taxon>Nocardiaceae</taxon>
        <taxon>Nocardia</taxon>
    </lineage>
</organism>
<dbReference type="Pfam" id="PF00488">
    <property type="entry name" value="MutS_V"/>
    <property type="match status" value="1"/>
</dbReference>
<evidence type="ECO:0000313" key="7">
    <source>
        <dbReference type="Proteomes" id="UP000279275"/>
    </source>
</evidence>
<dbReference type="EMBL" id="RFFH01000003">
    <property type="protein sequence ID" value="RMI33509.1"/>
    <property type="molecule type" value="Genomic_DNA"/>
</dbReference>
<dbReference type="AlphaFoldDB" id="A0A3M2L796"/>
<feature type="region of interest" description="Disordered" evidence="4">
    <location>
        <begin position="244"/>
        <end position="282"/>
    </location>
</feature>
<evidence type="ECO:0000256" key="4">
    <source>
        <dbReference type="SAM" id="MobiDB-lite"/>
    </source>
</evidence>
<feature type="compositionally biased region" description="Basic residues" evidence="4">
    <location>
        <begin position="37"/>
        <end position="49"/>
    </location>
</feature>
<dbReference type="GO" id="GO:0006298">
    <property type="term" value="P:mismatch repair"/>
    <property type="evidence" value="ECO:0007669"/>
    <property type="project" value="InterPro"/>
</dbReference>
<dbReference type="GO" id="GO:0030983">
    <property type="term" value="F:mismatched DNA binding"/>
    <property type="evidence" value="ECO:0007669"/>
    <property type="project" value="InterPro"/>
</dbReference>